<keyword evidence="2" id="KW-1185">Reference proteome</keyword>
<dbReference type="Proteomes" id="UP001055437">
    <property type="component" value="Chromosome"/>
</dbReference>
<dbReference type="RefSeq" id="WP_066674672.1">
    <property type="nucleotide sequence ID" value="NZ_CABMIZ010000006.1"/>
</dbReference>
<evidence type="ECO:0000313" key="1">
    <source>
        <dbReference type="EMBL" id="USS00995.1"/>
    </source>
</evidence>
<accession>A0ABY5AZP7</accession>
<dbReference type="EMBL" id="CP099799">
    <property type="protein sequence ID" value="USS00995.1"/>
    <property type="molecule type" value="Genomic_DNA"/>
</dbReference>
<reference evidence="1" key="1">
    <citation type="submission" date="2022-06" db="EMBL/GenBank/DDBJ databases">
        <authorList>
            <person name="Holder M.E."/>
            <person name="Ajami N.J."/>
            <person name="Petrosino J.F."/>
        </authorList>
    </citation>
    <scope>NUCLEOTIDE SEQUENCE</scope>
    <source>
        <strain evidence="1">RMA 8861</strain>
    </source>
</reference>
<dbReference type="InterPro" id="IPR024523">
    <property type="entry name" value="DUF3793"/>
</dbReference>
<dbReference type="GeneID" id="303560645"/>
<evidence type="ECO:0000313" key="2">
    <source>
        <dbReference type="Proteomes" id="UP001055437"/>
    </source>
</evidence>
<dbReference type="Pfam" id="PF12672">
    <property type="entry name" value="DUF3793"/>
    <property type="match status" value="1"/>
</dbReference>
<sequence>MMEEKQKQFYNVLNSMPNKEYMELYLLYSLAPVIAGFKPSSTINFKSDYRELYSQWNLYGKEFIEKLGLNYISLRDQENYIVVLIYKKETLKNYLLQDNNIDFLKRLGYDESKELEQWLETLKVRYDRYHCPHEIGLFLGIPIEDVIDFMDCTDKKCLMCGYWKVYNDCYKAKKIFNDYDNSKQYVVNSILEGRSTLSLVNDIQTNFFKFSI</sequence>
<organism evidence="1 2">
    <name type="scientific">Clostridium septicum</name>
    <dbReference type="NCBI Taxonomy" id="1504"/>
    <lineage>
        <taxon>Bacteria</taxon>
        <taxon>Bacillati</taxon>
        <taxon>Bacillota</taxon>
        <taxon>Clostridia</taxon>
        <taxon>Eubacteriales</taxon>
        <taxon>Clostridiaceae</taxon>
        <taxon>Clostridium</taxon>
    </lineage>
</organism>
<gene>
    <name evidence="1" type="ORF">NH397_00495</name>
</gene>
<proteinExistence type="predicted"/>
<name>A0ABY5AZP7_CLOSE</name>
<protein>
    <submittedName>
        <fullName evidence="1">DUF3793 family protein</fullName>
    </submittedName>
</protein>